<dbReference type="Gene3D" id="3.90.1150.140">
    <property type="match status" value="1"/>
</dbReference>
<comment type="caution">
    <text evidence="2">The sequence shown here is derived from an EMBL/GenBank/DDBJ whole genome shotgun (WGS) entry which is preliminary data.</text>
</comment>
<evidence type="ECO:0000313" key="2">
    <source>
        <dbReference type="EMBL" id="GAK99242.1"/>
    </source>
</evidence>
<dbReference type="Pfam" id="PF20732">
    <property type="entry name" value="NamZ_C"/>
    <property type="match status" value="1"/>
</dbReference>
<name>A0A090QAI5_NONUL</name>
<evidence type="ECO:0000313" key="3">
    <source>
        <dbReference type="Proteomes" id="UP000029226"/>
    </source>
</evidence>
<dbReference type="AlphaFoldDB" id="A0A090QAI5"/>
<reference evidence="2 3" key="1">
    <citation type="journal article" date="2014" name="Genome Announc.">
        <title>Draft Genome Sequences of Marine Flavobacterium Nonlabens Strains NR17, NR24, NR27, NR32, NR33, and Ara13.</title>
        <authorList>
            <person name="Nakanishi M."/>
            <person name="Meirelles P."/>
            <person name="Suzuki R."/>
            <person name="Takatani N."/>
            <person name="Mino S."/>
            <person name="Suda W."/>
            <person name="Oshima K."/>
            <person name="Hattori M."/>
            <person name="Ohkuma M."/>
            <person name="Hosokawa M."/>
            <person name="Miyashita K."/>
            <person name="Thompson F.L."/>
            <person name="Niwa A."/>
            <person name="Sawabe T."/>
            <person name="Sawabe T."/>
        </authorList>
    </citation>
    <scope>NUCLEOTIDE SEQUENCE [LARGE SCALE GENOMIC DNA]</scope>
    <source>
        <strain evidence="3">JCM19314</strain>
    </source>
</reference>
<dbReference type="EMBL" id="BBMM01000001">
    <property type="protein sequence ID" value="GAK99242.1"/>
    <property type="molecule type" value="Genomic_DNA"/>
</dbReference>
<sequence>MFFEGTDISVGRGTEMQFQVYGSPVLAKYRDFSFTPTPNEGAKRPLHNGKKCFGVDLRSYPKLDQINLDFLIDAYAKAPSKKNFLIHFSPI</sequence>
<organism evidence="2 3">
    <name type="scientific">Nonlabens ulvanivorans</name>
    <name type="common">Persicivirga ulvanivorans</name>
    <dbReference type="NCBI Taxonomy" id="906888"/>
    <lineage>
        <taxon>Bacteria</taxon>
        <taxon>Pseudomonadati</taxon>
        <taxon>Bacteroidota</taxon>
        <taxon>Flavobacteriia</taxon>
        <taxon>Flavobacteriales</taxon>
        <taxon>Flavobacteriaceae</taxon>
        <taxon>Nonlabens</taxon>
    </lineage>
</organism>
<evidence type="ECO:0000259" key="1">
    <source>
        <dbReference type="Pfam" id="PF20732"/>
    </source>
</evidence>
<gene>
    <name evidence="2" type="ORF">JCM19314_3273</name>
</gene>
<protein>
    <submittedName>
        <fullName evidence="2">Alternate gene name: yzbB</fullName>
    </submittedName>
</protein>
<dbReference type="InterPro" id="IPR048503">
    <property type="entry name" value="NamZ_C"/>
</dbReference>
<feature type="domain" description="Peptidoglycan beta-N-acetylmuramidase NamZ C-terminal" evidence="1">
    <location>
        <begin position="2"/>
        <end position="77"/>
    </location>
</feature>
<dbReference type="Proteomes" id="UP000029226">
    <property type="component" value="Unassembled WGS sequence"/>
</dbReference>
<accession>A0A090QAI5</accession>
<proteinExistence type="predicted"/>